<dbReference type="InterPro" id="IPR011009">
    <property type="entry name" value="Kinase-like_dom_sf"/>
</dbReference>
<dbReference type="Gene3D" id="3.90.1200.10">
    <property type="match status" value="1"/>
</dbReference>
<dbReference type="Proteomes" id="UP001501116">
    <property type="component" value="Unassembled WGS sequence"/>
</dbReference>
<evidence type="ECO:0000313" key="2">
    <source>
        <dbReference type="Proteomes" id="UP001501116"/>
    </source>
</evidence>
<gene>
    <name evidence="1" type="ORF">GCM10009754_70940</name>
</gene>
<evidence type="ECO:0008006" key="3">
    <source>
        <dbReference type="Google" id="ProtNLM"/>
    </source>
</evidence>
<dbReference type="EMBL" id="BAAANN010000038">
    <property type="protein sequence ID" value="GAA1983567.1"/>
    <property type="molecule type" value="Genomic_DNA"/>
</dbReference>
<accession>A0ABN2SBM0</accession>
<protein>
    <recommendedName>
        <fullName evidence="3">Aminoglycoside phosphotransferase domain-containing protein</fullName>
    </recommendedName>
</protein>
<keyword evidence="2" id="KW-1185">Reference proteome</keyword>
<dbReference type="RefSeq" id="WP_344429118.1">
    <property type="nucleotide sequence ID" value="NZ_BAAANN010000038.1"/>
</dbReference>
<evidence type="ECO:0000313" key="1">
    <source>
        <dbReference type="EMBL" id="GAA1983567.1"/>
    </source>
</evidence>
<sequence length="279" mass="31024">MPEDDGALQVMLGGVLGCRVFPLGSARGRFHNRHFRAEAPTGRPVFVKLFDDRGYWRRAVAADALARDVLRTPRVLEYGELAAQQRWWVAYDWVDLDPQARLTPALVAQVGEMVGQLHTLPVPAGLTRHDVDAEILARADALEPADPGAADRIRALRARWGPAAIEGESVIHGDLHRGNIGVSHAGEPIVFDLENVRRAHPLLDFAKLADLDQLADPGERDAFHRGYQRHATPVWPWPVEAMRVIRLWATAGVLVYSHARRLPNFAGHGYRRLAELEGL</sequence>
<proteinExistence type="predicted"/>
<comment type="caution">
    <text evidence="1">The sequence shown here is derived from an EMBL/GenBank/DDBJ whole genome shotgun (WGS) entry which is preliminary data.</text>
</comment>
<dbReference type="SUPFAM" id="SSF56112">
    <property type="entry name" value="Protein kinase-like (PK-like)"/>
    <property type="match status" value="1"/>
</dbReference>
<organism evidence="1 2">
    <name type="scientific">Amycolatopsis minnesotensis</name>
    <dbReference type="NCBI Taxonomy" id="337894"/>
    <lineage>
        <taxon>Bacteria</taxon>
        <taxon>Bacillati</taxon>
        <taxon>Actinomycetota</taxon>
        <taxon>Actinomycetes</taxon>
        <taxon>Pseudonocardiales</taxon>
        <taxon>Pseudonocardiaceae</taxon>
        <taxon>Amycolatopsis</taxon>
    </lineage>
</organism>
<name>A0ABN2SBM0_9PSEU</name>
<reference evidence="1 2" key="1">
    <citation type="journal article" date="2019" name="Int. J. Syst. Evol. Microbiol.">
        <title>The Global Catalogue of Microorganisms (GCM) 10K type strain sequencing project: providing services to taxonomists for standard genome sequencing and annotation.</title>
        <authorList>
            <consortium name="The Broad Institute Genomics Platform"/>
            <consortium name="The Broad Institute Genome Sequencing Center for Infectious Disease"/>
            <person name="Wu L."/>
            <person name="Ma J."/>
        </authorList>
    </citation>
    <scope>NUCLEOTIDE SEQUENCE [LARGE SCALE GENOMIC DNA]</scope>
    <source>
        <strain evidence="1 2">JCM 14545</strain>
    </source>
</reference>